<dbReference type="AlphaFoldDB" id="A0A1B6MGY8"/>
<reference evidence="3" key="1">
    <citation type="submission" date="2015-11" db="EMBL/GenBank/DDBJ databases">
        <title>De novo transcriptome assembly of four potential Pierce s Disease insect vectors from Arizona vineyards.</title>
        <authorList>
            <person name="Tassone E.E."/>
        </authorList>
    </citation>
    <scope>NUCLEOTIDE SEQUENCE</scope>
</reference>
<dbReference type="Pfam" id="PF09820">
    <property type="entry name" value="AAA-ATPase_like"/>
    <property type="match status" value="2"/>
</dbReference>
<dbReference type="InterPro" id="IPR018631">
    <property type="entry name" value="AAA-ATPase-like_dom"/>
</dbReference>
<evidence type="ECO:0000313" key="3">
    <source>
        <dbReference type="EMBL" id="JAT35183.1"/>
    </source>
</evidence>
<evidence type="ECO:0000259" key="2">
    <source>
        <dbReference type="Pfam" id="PF09820"/>
    </source>
</evidence>
<organism evidence="3">
    <name type="scientific">Graphocephala atropunctata</name>
    <dbReference type="NCBI Taxonomy" id="36148"/>
    <lineage>
        <taxon>Eukaryota</taxon>
        <taxon>Metazoa</taxon>
        <taxon>Ecdysozoa</taxon>
        <taxon>Arthropoda</taxon>
        <taxon>Hexapoda</taxon>
        <taxon>Insecta</taxon>
        <taxon>Pterygota</taxon>
        <taxon>Neoptera</taxon>
        <taxon>Paraneoptera</taxon>
        <taxon>Hemiptera</taxon>
        <taxon>Auchenorrhyncha</taxon>
        <taxon>Membracoidea</taxon>
        <taxon>Cicadellidae</taxon>
        <taxon>Cicadellinae</taxon>
        <taxon>Cicadellini</taxon>
        <taxon>Graphocephala</taxon>
    </lineage>
</organism>
<feature type="domain" description="AAA-ATPase-like" evidence="2">
    <location>
        <begin position="130"/>
        <end position="291"/>
    </location>
</feature>
<evidence type="ECO:0000256" key="1">
    <source>
        <dbReference type="SAM" id="SignalP"/>
    </source>
</evidence>
<name>A0A1B6MGY8_9HEMI</name>
<dbReference type="PANTHER" id="PTHR34825:SF1">
    <property type="entry name" value="AAA-ATPASE-LIKE DOMAIN-CONTAINING PROTEIN"/>
    <property type="match status" value="1"/>
</dbReference>
<protein>
    <recommendedName>
        <fullName evidence="2">AAA-ATPase-like domain-containing protein</fullName>
    </recommendedName>
</protein>
<accession>A0A1B6MGY8</accession>
<gene>
    <name evidence="3" type="ORF">g.12277</name>
</gene>
<dbReference type="PANTHER" id="PTHR34825">
    <property type="entry name" value="CONSERVED PROTEIN, WITH A WEAK D-GALACTARATE DEHYDRATASE/ALTRONATE HYDROLASE DOMAIN"/>
    <property type="match status" value="1"/>
</dbReference>
<sequence>MQCCPIKQTKYFLLSLLFVSRCVCASDTSSKKNSGSNLRKVSDDFRSAVLCGVFVDKSILIHEILTSEERVFQITRPRKWGKSFNLDMLGTFFRQEFDKKGNLLSEETRANSVLFKGGEVPTKNGVKVLNPLKISRLENAMSRLGRHPVISLSLESIKGNSLAEIEESLKCKVVKLFSDYPFLDAYLGNVSDILDENEKQRLDNFISGNFEGEYVFDCLEFLSMLLYEHFHSYVCLFIDNYDLPIVNTFMKFGDRSQEFEYVVEIFRRLYEYTFKENQYLLKGVITGTLNFDLVPSGASEFQYRYISYNTVLDGLFSKYYGFTLEEIKDLLRRTNSIWIEEFREWYGGCFYNGVEIYNPGSVMKYFSRQEHYNYYLNTCSKEDIVSFLEKAFLEHSMQEFLLLLAEGKEIIRHSLEKSVSLRNLAEDFYSVFVHAGYLNLIPPERVTEKPIWRMNVPNLEIRGVFASGFKMWICREFNISNLEFEGFTDLLATKEVDRFAVRLQELLSTVDKYGVKAEEHCYHMLMGSLAASLGSGCLVDSIKELGQSRGENVIIPLIGFGELAINIEYSVCKPWQNIQNIVNASLTDLLHRPRICSAKIRAHKHVREILYVSVGFCGPKVAVKYKVVSA</sequence>
<feature type="domain" description="AAA-ATPase-like" evidence="2">
    <location>
        <begin position="53"/>
        <end position="104"/>
    </location>
</feature>
<dbReference type="EMBL" id="GEBQ01004794">
    <property type="protein sequence ID" value="JAT35183.1"/>
    <property type="molecule type" value="Transcribed_RNA"/>
</dbReference>
<feature type="chain" id="PRO_5008588364" description="AAA-ATPase-like domain-containing protein" evidence="1">
    <location>
        <begin position="26"/>
        <end position="630"/>
    </location>
</feature>
<feature type="signal peptide" evidence="1">
    <location>
        <begin position="1"/>
        <end position="25"/>
    </location>
</feature>
<keyword evidence="1" id="KW-0732">Signal</keyword>
<proteinExistence type="predicted"/>